<name>A0A848IJY5_9BURK</name>
<comment type="caution">
    <text evidence="1">The sequence shown here is derived from an EMBL/GenBank/DDBJ whole genome shotgun (WGS) entry which is preliminary data.</text>
</comment>
<evidence type="ECO:0000313" key="2">
    <source>
        <dbReference type="Proteomes" id="UP000544134"/>
    </source>
</evidence>
<gene>
    <name evidence="1" type="ORF">HHL24_27135</name>
</gene>
<dbReference type="RefSeq" id="WP_169488426.1">
    <property type="nucleotide sequence ID" value="NZ_JABBGJ010000031.1"/>
</dbReference>
<keyword evidence="2" id="KW-1185">Reference proteome</keyword>
<accession>A0A848IJY5</accession>
<proteinExistence type="predicted"/>
<dbReference type="EMBL" id="JABBGJ010000031">
    <property type="protein sequence ID" value="NMM01600.1"/>
    <property type="molecule type" value="Genomic_DNA"/>
</dbReference>
<protein>
    <submittedName>
        <fullName evidence="1">Uncharacterized protein</fullName>
    </submittedName>
</protein>
<evidence type="ECO:0000313" key="1">
    <source>
        <dbReference type="EMBL" id="NMM01600.1"/>
    </source>
</evidence>
<organism evidence="1 2">
    <name type="scientific">Paraburkholderia polaris</name>
    <dbReference type="NCBI Taxonomy" id="2728848"/>
    <lineage>
        <taxon>Bacteria</taxon>
        <taxon>Pseudomonadati</taxon>
        <taxon>Pseudomonadota</taxon>
        <taxon>Betaproteobacteria</taxon>
        <taxon>Burkholderiales</taxon>
        <taxon>Burkholderiaceae</taxon>
        <taxon>Paraburkholderia</taxon>
    </lineage>
</organism>
<sequence length="105" mass="11980">MAMTLADMAIRALARGDARPFDASEAWQRENWHLDPAQNPPVAEDWAHRAARAIAHELSDDHGAPLEEAFHLERVGEKDRQAIIETMTAIIRQAWRESETKEIRN</sequence>
<dbReference type="Proteomes" id="UP000544134">
    <property type="component" value="Unassembled WGS sequence"/>
</dbReference>
<dbReference type="AlphaFoldDB" id="A0A848IJY5"/>
<reference evidence="1 2" key="1">
    <citation type="submission" date="2020-04" db="EMBL/GenBank/DDBJ databases">
        <title>Paraburkholderia sp. RP-4-7 isolated from soil.</title>
        <authorList>
            <person name="Dahal R.H."/>
        </authorList>
    </citation>
    <scope>NUCLEOTIDE SEQUENCE [LARGE SCALE GENOMIC DNA]</scope>
    <source>
        <strain evidence="1 2">RP-4-7</strain>
    </source>
</reference>